<feature type="transmembrane region" description="Helical" evidence="7">
    <location>
        <begin position="367"/>
        <end position="385"/>
    </location>
</feature>
<keyword evidence="3 7" id="KW-0812">Transmembrane</keyword>
<dbReference type="Proteomes" id="UP000004978">
    <property type="component" value="Unassembled WGS sequence"/>
</dbReference>
<comment type="subcellular location">
    <subcellularLocation>
        <location evidence="1">Cell membrane</location>
        <topology evidence="1">Multi-pass membrane protein</topology>
    </subcellularLocation>
</comment>
<feature type="transmembrane region" description="Helical" evidence="7">
    <location>
        <begin position="317"/>
        <end position="347"/>
    </location>
</feature>
<feature type="transmembrane region" description="Helical" evidence="7">
    <location>
        <begin position="284"/>
        <end position="305"/>
    </location>
</feature>
<dbReference type="PANTHER" id="PTHR47089">
    <property type="entry name" value="ABC TRANSPORTER, PERMEASE PROTEIN"/>
    <property type="match status" value="1"/>
</dbReference>
<evidence type="ECO:0000256" key="6">
    <source>
        <dbReference type="SAM" id="Coils"/>
    </source>
</evidence>
<evidence type="ECO:0000256" key="1">
    <source>
        <dbReference type="ARBA" id="ARBA00004651"/>
    </source>
</evidence>
<keyword evidence="5 7" id="KW-0472">Membrane</keyword>
<dbReference type="AlphaFoldDB" id="F9UKL8"/>
<protein>
    <submittedName>
        <fullName evidence="8">Sugar ABC transporter permease protein</fullName>
    </submittedName>
</protein>
<keyword evidence="4 7" id="KW-1133">Transmembrane helix</keyword>
<feature type="coiled-coil region" evidence="6">
    <location>
        <begin position="415"/>
        <end position="479"/>
    </location>
</feature>
<dbReference type="InterPro" id="IPR001851">
    <property type="entry name" value="ABC_transp_permease"/>
</dbReference>
<organism evidence="8 9">
    <name type="scientific">Mycoplasmopsis columbina SF7</name>
    <dbReference type="NCBI Taxonomy" id="1037410"/>
    <lineage>
        <taxon>Bacteria</taxon>
        <taxon>Bacillati</taxon>
        <taxon>Mycoplasmatota</taxon>
        <taxon>Mycoplasmoidales</taxon>
        <taxon>Metamycoplasmataceae</taxon>
        <taxon>Mycoplasmopsis</taxon>
    </lineage>
</organism>
<dbReference type="Pfam" id="PF02653">
    <property type="entry name" value="BPD_transp_2"/>
    <property type="match status" value="1"/>
</dbReference>
<proteinExistence type="predicted"/>
<dbReference type="STRING" id="1037410.MCSF7_02156"/>
<feature type="transmembrane region" description="Helical" evidence="7">
    <location>
        <begin position="109"/>
        <end position="131"/>
    </location>
</feature>
<reference evidence="8 9" key="1">
    <citation type="journal article" date="2013" name="Genome Announc.">
        <title>Genome Sequence of Mycoplasma columbinum Strain SF7.</title>
        <authorList>
            <person name="Guo Z."/>
            <person name="Xu X."/>
            <person name="Zheng Q."/>
            <person name="Li T."/>
            <person name="Kuang S."/>
            <person name="Zhang Z."/>
            <person name="Chen Y."/>
            <person name="Lu X."/>
            <person name="Zhou R."/>
            <person name="Bi D."/>
            <person name="Jin H."/>
        </authorList>
    </citation>
    <scope>NUCLEOTIDE SEQUENCE [LARGE SCALE GENOMIC DNA]</scope>
    <source>
        <strain evidence="8 9">SF7</strain>
    </source>
</reference>
<dbReference type="GO" id="GO:0005886">
    <property type="term" value="C:plasma membrane"/>
    <property type="evidence" value="ECO:0007669"/>
    <property type="project" value="UniProtKB-SubCell"/>
</dbReference>
<name>F9UKL8_9BACT</name>
<dbReference type="eggNOG" id="COG4603">
    <property type="taxonomic scope" value="Bacteria"/>
</dbReference>
<evidence type="ECO:0000313" key="9">
    <source>
        <dbReference type="Proteomes" id="UP000004978"/>
    </source>
</evidence>
<dbReference type="PANTHER" id="PTHR47089:SF1">
    <property type="entry name" value="GUANOSINE ABC TRANSPORTER PERMEASE PROTEIN NUPP"/>
    <property type="match status" value="1"/>
</dbReference>
<evidence type="ECO:0000313" key="8">
    <source>
        <dbReference type="EMBL" id="EGV00223.1"/>
    </source>
</evidence>
<dbReference type="CDD" id="cd06580">
    <property type="entry name" value="TM_PBP1_transp_TpRbsC_like"/>
    <property type="match status" value="1"/>
</dbReference>
<accession>F9UKL8</accession>
<evidence type="ECO:0000256" key="3">
    <source>
        <dbReference type="ARBA" id="ARBA00022692"/>
    </source>
</evidence>
<keyword evidence="9" id="KW-1185">Reference proteome</keyword>
<dbReference type="RefSeq" id="WP_006608836.1">
    <property type="nucleotide sequence ID" value="NZ_AFXA01000011.1"/>
</dbReference>
<feature type="transmembrane region" description="Helical" evidence="7">
    <location>
        <begin position="81"/>
        <end position="102"/>
    </location>
</feature>
<evidence type="ECO:0000256" key="7">
    <source>
        <dbReference type="SAM" id="Phobius"/>
    </source>
</evidence>
<sequence>MDKTKNAWHSAKDKYNAWSQKLSEFIRLDRNKSAFRKTMSSVWALIFGVLIALIFIAIMKSENPFLLFSKFGETFQGKRDIAAFLTFFIIFGFAGVSSAIGFKSGLFNIGISGQMMFASTIIFSMFIALGIKNITVGYLILSLLISILAGAFLAGIAGILKAYLNVHEVISTIMLNWVVAKLNRVIFSTNNNLFFSQEKVKTFLDSKFGYGTETGVFTIVNSQGANTFNDTQYIFGIIFTVIFLVLAIGLFFMYKSTTIGYKLKMLGLSKTNGQYIGVNEKMSVVYVMIISGAFAGVAGFFYYFFNQNIKITDTSSPLALGFVSIAISLLALNSSIGVIFTAIFYALLYKVQPALQGYPLYITADEMQVITSIILYLAAIAQLFMEFKPFGFLFKTSLNFSSRVYWLHIKRYFLKRKYLNAIKQYALKKEKLNQNSALANKEQTLSSYHKLKDEYYYKIEKLNKRITLLDRNIQAIETIQKYKADLFFETLVLRRISKTYKKDTNLNQTLNDLKIKKEKIKKHTRHFLKITKKLNQKFLNQSMLMKLKL</sequence>
<gene>
    <name evidence="8" type="ORF">MCSF7_02156</name>
</gene>
<evidence type="ECO:0000256" key="5">
    <source>
        <dbReference type="ARBA" id="ARBA00023136"/>
    </source>
</evidence>
<feature type="transmembrane region" description="Helical" evidence="7">
    <location>
        <begin position="42"/>
        <end position="61"/>
    </location>
</feature>
<dbReference type="GO" id="GO:0022857">
    <property type="term" value="F:transmembrane transporter activity"/>
    <property type="evidence" value="ECO:0007669"/>
    <property type="project" value="InterPro"/>
</dbReference>
<comment type="caution">
    <text evidence="8">The sequence shown here is derived from an EMBL/GenBank/DDBJ whole genome shotgun (WGS) entry which is preliminary data.</text>
</comment>
<feature type="transmembrane region" description="Helical" evidence="7">
    <location>
        <begin position="233"/>
        <end position="254"/>
    </location>
</feature>
<keyword evidence="2" id="KW-1003">Cell membrane</keyword>
<dbReference type="EMBL" id="AFXA01000011">
    <property type="protein sequence ID" value="EGV00223.1"/>
    <property type="molecule type" value="Genomic_DNA"/>
</dbReference>
<feature type="transmembrane region" description="Helical" evidence="7">
    <location>
        <begin position="137"/>
        <end position="164"/>
    </location>
</feature>
<keyword evidence="6" id="KW-0175">Coiled coil</keyword>
<evidence type="ECO:0000256" key="2">
    <source>
        <dbReference type="ARBA" id="ARBA00022475"/>
    </source>
</evidence>
<evidence type="ECO:0000256" key="4">
    <source>
        <dbReference type="ARBA" id="ARBA00022989"/>
    </source>
</evidence>